<evidence type="ECO:0000256" key="1">
    <source>
        <dbReference type="SAM" id="MobiDB-lite"/>
    </source>
</evidence>
<reference evidence="4" key="1">
    <citation type="journal article" date="2019" name="Curr. Biol.">
        <title>Genome Sequence of Striga asiatica Provides Insight into the Evolution of Plant Parasitism.</title>
        <authorList>
            <person name="Yoshida S."/>
            <person name="Kim S."/>
            <person name="Wafula E.K."/>
            <person name="Tanskanen J."/>
            <person name="Kim Y.M."/>
            <person name="Honaas L."/>
            <person name="Yang Z."/>
            <person name="Spallek T."/>
            <person name="Conn C.E."/>
            <person name="Ichihashi Y."/>
            <person name="Cheong K."/>
            <person name="Cui S."/>
            <person name="Der J.P."/>
            <person name="Gundlach H."/>
            <person name="Jiao Y."/>
            <person name="Hori C."/>
            <person name="Ishida J.K."/>
            <person name="Kasahara H."/>
            <person name="Kiba T."/>
            <person name="Kim M.S."/>
            <person name="Koo N."/>
            <person name="Laohavisit A."/>
            <person name="Lee Y.H."/>
            <person name="Lumba S."/>
            <person name="McCourt P."/>
            <person name="Mortimer J.C."/>
            <person name="Mutuku J.M."/>
            <person name="Nomura T."/>
            <person name="Sasaki-Sekimoto Y."/>
            <person name="Seto Y."/>
            <person name="Wang Y."/>
            <person name="Wakatake T."/>
            <person name="Sakakibara H."/>
            <person name="Demura T."/>
            <person name="Yamaguchi S."/>
            <person name="Yoneyama K."/>
            <person name="Manabe R.I."/>
            <person name="Nelson D.C."/>
            <person name="Schulman A.H."/>
            <person name="Timko M.P."/>
            <person name="dePamphilis C.W."/>
            <person name="Choi D."/>
            <person name="Shirasu K."/>
        </authorList>
    </citation>
    <scope>NUCLEOTIDE SEQUENCE [LARGE SCALE GENOMIC DNA]</scope>
    <source>
        <strain evidence="4">cv. UVA1</strain>
    </source>
</reference>
<comment type="caution">
    <text evidence="3">The sequence shown here is derived from an EMBL/GenBank/DDBJ whole genome shotgun (WGS) entry which is preliminary data.</text>
</comment>
<proteinExistence type="predicted"/>
<dbReference type="GO" id="GO:0009507">
    <property type="term" value="C:chloroplast"/>
    <property type="evidence" value="ECO:0007669"/>
    <property type="project" value="TreeGrafter"/>
</dbReference>
<protein>
    <submittedName>
        <fullName evidence="3">Protein LOW PSII ACCUMULATION 2</fullName>
    </submittedName>
</protein>
<feature type="compositionally biased region" description="Basic and acidic residues" evidence="1">
    <location>
        <begin position="80"/>
        <end position="94"/>
    </location>
</feature>
<dbReference type="InterPro" id="IPR038789">
    <property type="entry name" value="LPA2-like"/>
</dbReference>
<dbReference type="PANTHER" id="PTHR37385">
    <property type="entry name" value="PROTEIN LOW PSII ACCUMULATION 2, CHLOROPLASTIC"/>
    <property type="match status" value="1"/>
</dbReference>
<gene>
    <name evidence="3" type="ORF">STAS_25176</name>
</gene>
<evidence type="ECO:0000313" key="4">
    <source>
        <dbReference type="Proteomes" id="UP000325081"/>
    </source>
</evidence>
<feature type="region of interest" description="Disordered" evidence="1">
    <location>
        <begin position="27"/>
        <end position="107"/>
    </location>
</feature>
<feature type="transmembrane region" description="Helical" evidence="2">
    <location>
        <begin position="152"/>
        <end position="174"/>
    </location>
</feature>
<evidence type="ECO:0000256" key="2">
    <source>
        <dbReference type="SAM" id="Phobius"/>
    </source>
</evidence>
<keyword evidence="2" id="KW-0472">Membrane</keyword>
<evidence type="ECO:0000313" key="3">
    <source>
        <dbReference type="EMBL" id="GER48022.1"/>
    </source>
</evidence>
<keyword evidence="2" id="KW-1133">Transmembrane helix</keyword>
<name>A0A5A7QSX2_STRAF</name>
<sequence>MALNLHPSSSSLPIAAVKPHLLLHPKPTKFITRAQQDPSTKELTSGSGSGPFAKKPGGSPPGLGFGSPAAAQSNKKQPKGKRERDSIIRREPVEKPNFSTPQPAARAEDLRKSENSFLLAWLGLGGVILLEGIALAASGFLPEAWDNFFVKYLYPSFTPTVILFVAGTVAYGVLKYLQNENYNKEN</sequence>
<organism evidence="3 4">
    <name type="scientific">Striga asiatica</name>
    <name type="common">Asiatic witchweed</name>
    <name type="synonym">Buchnera asiatica</name>
    <dbReference type="NCBI Taxonomy" id="4170"/>
    <lineage>
        <taxon>Eukaryota</taxon>
        <taxon>Viridiplantae</taxon>
        <taxon>Streptophyta</taxon>
        <taxon>Embryophyta</taxon>
        <taxon>Tracheophyta</taxon>
        <taxon>Spermatophyta</taxon>
        <taxon>Magnoliopsida</taxon>
        <taxon>eudicotyledons</taxon>
        <taxon>Gunneridae</taxon>
        <taxon>Pentapetalae</taxon>
        <taxon>asterids</taxon>
        <taxon>lamiids</taxon>
        <taxon>Lamiales</taxon>
        <taxon>Orobanchaceae</taxon>
        <taxon>Buchnereae</taxon>
        <taxon>Striga</taxon>
    </lineage>
</organism>
<accession>A0A5A7QSX2</accession>
<feature type="transmembrane region" description="Helical" evidence="2">
    <location>
        <begin position="118"/>
        <end position="140"/>
    </location>
</feature>
<dbReference type="AlphaFoldDB" id="A0A5A7QSX2"/>
<dbReference type="PANTHER" id="PTHR37385:SF2">
    <property type="entry name" value="PROTEIN LPA2"/>
    <property type="match status" value="1"/>
</dbReference>
<dbReference type="Proteomes" id="UP000325081">
    <property type="component" value="Unassembled WGS sequence"/>
</dbReference>
<dbReference type="EMBL" id="BKCP01008137">
    <property type="protein sequence ID" value="GER48022.1"/>
    <property type="molecule type" value="Genomic_DNA"/>
</dbReference>
<dbReference type="OrthoDB" id="568307at2759"/>
<keyword evidence="4" id="KW-1185">Reference proteome</keyword>
<keyword evidence="2" id="KW-0812">Transmembrane</keyword>
<feature type="compositionally biased region" description="Polar residues" evidence="1">
    <location>
        <begin position="33"/>
        <end position="46"/>
    </location>
</feature>